<dbReference type="InterPro" id="IPR023198">
    <property type="entry name" value="PGP-like_dom2"/>
</dbReference>
<accession>A0A016TAN6</accession>
<proteinExistence type="predicted"/>
<dbReference type="InterPro" id="IPR000477">
    <property type="entry name" value="RT_dom"/>
</dbReference>
<dbReference type="InterPro" id="IPR023214">
    <property type="entry name" value="HAD_sf"/>
</dbReference>
<keyword evidence="4" id="KW-1185">Reference proteome</keyword>
<dbReference type="EMBL" id="JARK01001456">
    <property type="protein sequence ID" value="EYB99684.1"/>
    <property type="molecule type" value="Genomic_DNA"/>
</dbReference>
<dbReference type="GO" id="GO:0016791">
    <property type="term" value="F:phosphatase activity"/>
    <property type="evidence" value="ECO:0007669"/>
    <property type="project" value="TreeGrafter"/>
</dbReference>
<dbReference type="PROSITE" id="PS50878">
    <property type="entry name" value="RT_POL"/>
    <property type="match status" value="1"/>
</dbReference>
<dbReference type="Gene3D" id="3.40.50.1000">
    <property type="entry name" value="HAD superfamily/HAD-like"/>
    <property type="match status" value="1"/>
</dbReference>
<evidence type="ECO:0000259" key="2">
    <source>
        <dbReference type="PROSITE" id="PS50878"/>
    </source>
</evidence>
<comment type="caution">
    <text evidence="3">The sequence shown here is derived from an EMBL/GenBank/DDBJ whole genome shotgun (WGS) entry which is preliminary data.</text>
</comment>
<dbReference type="AlphaFoldDB" id="A0A016TAN6"/>
<organism evidence="3 4">
    <name type="scientific">Ancylostoma ceylanicum</name>
    <dbReference type="NCBI Taxonomy" id="53326"/>
    <lineage>
        <taxon>Eukaryota</taxon>
        <taxon>Metazoa</taxon>
        <taxon>Ecdysozoa</taxon>
        <taxon>Nematoda</taxon>
        <taxon>Chromadorea</taxon>
        <taxon>Rhabditida</taxon>
        <taxon>Rhabditina</taxon>
        <taxon>Rhabditomorpha</taxon>
        <taxon>Strongyloidea</taxon>
        <taxon>Ancylostomatidae</taxon>
        <taxon>Ancylostomatinae</taxon>
        <taxon>Ancylostoma</taxon>
    </lineage>
</organism>
<dbReference type="InterPro" id="IPR036412">
    <property type="entry name" value="HAD-like_sf"/>
</dbReference>
<reference evidence="4" key="1">
    <citation type="journal article" date="2015" name="Nat. Genet.">
        <title>The genome and transcriptome of the zoonotic hookworm Ancylostoma ceylanicum identify infection-specific gene families.</title>
        <authorList>
            <person name="Schwarz E.M."/>
            <person name="Hu Y."/>
            <person name="Antoshechkin I."/>
            <person name="Miller M.M."/>
            <person name="Sternberg P.W."/>
            <person name="Aroian R.V."/>
        </authorList>
    </citation>
    <scope>NUCLEOTIDE SEQUENCE</scope>
    <source>
        <strain evidence="4">HY135</strain>
    </source>
</reference>
<dbReference type="SUPFAM" id="SSF56784">
    <property type="entry name" value="HAD-like"/>
    <property type="match status" value="1"/>
</dbReference>
<dbReference type="PANTHER" id="PTHR18901:SF38">
    <property type="entry name" value="PSEUDOURIDINE-5'-PHOSPHATASE"/>
    <property type="match status" value="1"/>
</dbReference>
<evidence type="ECO:0000313" key="3">
    <source>
        <dbReference type="EMBL" id="EYB99684.1"/>
    </source>
</evidence>
<dbReference type="Proteomes" id="UP000024635">
    <property type="component" value="Unassembled WGS sequence"/>
</dbReference>
<dbReference type="CDD" id="cd01650">
    <property type="entry name" value="RT_nLTR_like"/>
    <property type="match status" value="1"/>
</dbReference>
<sequence>MTNGVLQQGRRREKSLLHWQRSTTIPIWKRKGNPANSANYCPIRLLSHSMKIFERIIDSRVRDIIRVSMNLCGFVANCGTTDAIHAAHMSIKKHREKQEPLHPALLDLEKAFNCVSHEVIWYALRWHGVPEELIECVRILYADQRSRVQADTCTLAEFPISVSLHRGPVLSPLFVVVLVMDAITRDLQRPAPWTLLYADDVMLASEQKEDLESQMQAWSELPAWFGLRLNVKKTEYMTTNLGEPSTIQDDDNDLRKTECFKYLESSLPADGSLAHEDVACIKAVCLKWHLMSGVLCNKNIPHAFKSKVTHVTHVIFDFDGLLVDTESCYAIANQRLLQKFGREFTPEYNAMILGRKEDEAFPMLIKAVGIEDKITPKEYIAQFDAIVEGMLPKCKAMPGAEKLVRHLSKKGVPTAICTGSRGETFERKQKPHEDWLCLITLKVFCPNEPEIKRGKPYPDPYLTTMNRLVNSYESTDSAFTKKMLLLAERYSLDVLKMVASGVLVDQIIAHSNPPGELVNISHELKRMASEINDSLPPDPSTPTEEVLVGSVVEDLQSLTRRVRRVSLSHSPSSTTSSPSSTPPGGATPTDESALSPAPIVPTARPFEPAVTPSRFKRIELV</sequence>
<dbReference type="Gene3D" id="3.30.70.270">
    <property type="match status" value="1"/>
</dbReference>
<gene>
    <name evidence="3" type="primary">Acey_s0120.g884</name>
    <name evidence="3" type="ORF">Y032_0120g884</name>
</gene>
<feature type="domain" description="Reverse transcriptase" evidence="2">
    <location>
        <begin position="8"/>
        <end position="267"/>
    </location>
</feature>
<feature type="region of interest" description="Disordered" evidence="1">
    <location>
        <begin position="563"/>
        <end position="621"/>
    </location>
</feature>
<evidence type="ECO:0000256" key="1">
    <source>
        <dbReference type="SAM" id="MobiDB-lite"/>
    </source>
</evidence>
<dbReference type="PANTHER" id="PTHR18901">
    <property type="entry name" value="2-DEOXYGLUCOSE-6-PHOSPHATE PHOSPHATASE 2"/>
    <property type="match status" value="1"/>
</dbReference>
<feature type="compositionally biased region" description="Low complexity" evidence="1">
    <location>
        <begin position="567"/>
        <end position="583"/>
    </location>
</feature>
<dbReference type="Pfam" id="PF00078">
    <property type="entry name" value="RVT_1"/>
    <property type="match status" value="1"/>
</dbReference>
<name>A0A016TAN6_9BILA</name>
<dbReference type="Pfam" id="PF13419">
    <property type="entry name" value="HAD_2"/>
    <property type="match status" value="1"/>
</dbReference>
<dbReference type="OrthoDB" id="5785718at2759"/>
<protein>
    <recommendedName>
        <fullName evidence="2">Reverse transcriptase domain-containing protein</fullName>
    </recommendedName>
</protein>
<dbReference type="InterPro" id="IPR043502">
    <property type="entry name" value="DNA/RNA_pol_sf"/>
</dbReference>
<dbReference type="SUPFAM" id="SSF56672">
    <property type="entry name" value="DNA/RNA polymerases"/>
    <property type="match status" value="1"/>
</dbReference>
<evidence type="ECO:0000313" key="4">
    <source>
        <dbReference type="Proteomes" id="UP000024635"/>
    </source>
</evidence>
<dbReference type="Gene3D" id="1.10.150.240">
    <property type="entry name" value="Putative phosphatase, domain 2"/>
    <property type="match status" value="1"/>
</dbReference>
<dbReference type="InterPro" id="IPR041492">
    <property type="entry name" value="HAD_2"/>
</dbReference>
<dbReference type="InterPro" id="IPR043128">
    <property type="entry name" value="Rev_trsase/Diguanyl_cyclase"/>
</dbReference>